<dbReference type="EMBL" id="CAJEWN010000263">
    <property type="protein sequence ID" value="CAD2175847.1"/>
    <property type="molecule type" value="Genomic_DNA"/>
</dbReference>
<accession>A0A6V7VLP2</accession>
<protein>
    <submittedName>
        <fullName evidence="1">Uncharacterized protein</fullName>
    </submittedName>
</protein>
<proteinExistence type="predicted"/>
<name>A0A6V7VLP2_MELEN</name>
<evidence type="ECO:0000313" key="2">
    <source>
        <dbReference type="Proteomes" id="UP000580250"/>
    </source>
</evidence>
<organism evidence="1 2">
    <name type="scientific">Meloidogyne enterolobii</name>
    <name type="common">Root-knot nematode worm</name>
    <name type="synonym">Meloidogyne mayaguensis</name>
    <dbReference type="NCBI Taxonomy" id="390850"/>
    <lineage>
        <taxon>Eukaryota</taxon>
        <taxon>Metazoa</taxon>
        <taxon>Ecdysozoa</taxon>
        <taxon>Nematoda</taxon>
        <taxon>Chromadorea</taxon>
        <taxon>Rhabditida</taxon>
        <taxon>Tylenchina</taxon>
        <taxon>Tylenchomorpha</taxon>
        <taxon>Tylenchoidea</taxon>
        <taxon>Meloidogynidae</taxon>
        <taxon>Meloidogyninae</taxon>
        <taxon>Meloidogyne</taxon>
    </lineage>
</organism>
<sequence length="40" mass="4894">MHIFIYKCIFKKDCQKYVEAVELTRIEFRTKTKQKNPIDS</sequence>
<comment type="caution">
    <text evidence="1">The sequence shown here is derived from an EMBL/GenBank/DDBJ whole genome shotgun (WGS) entry which is preliminary data.</text>
</comment>
<dbReference type="AlphaFoldDB" id="A0A6V7VLP2"/>
<evidence type="ECO:0000313" key="1">
    <source>
        <dbReference type="EMBL" id="CAD2175847.1"/>
    </source>
</evidence>
<dbReference type="Proteomes" id="UP000580250">
    <property type="component" value="Unassembled WGS sequence"/>
</dbReference>
<reference evidence="1 2" key="1">
    <citation type="submission" date="2020-08" db="EMBL/GenBank/DDBJ databases">
        <authorList>
            <person name="Koutsovoulos G."/>
            <person name="Danchin GJ E."/>
        </authorList>
    </citation>
    <scope>NUCLEOTIDE SEQUENCE [LARGE SCALE GENOMIC DNA]</scope>
</reference>
<gene>
    <name evidence="1" type="ORF">MENT_LOCUS27600</name>
</gene>